<evidence type="ECO:0000256" key="15">
    <source>
        <dbReference type="SAM" id="Phobius"/>
    </source>
</evidence>
<dbReference type="Pfam" id="PF22461">
    <property type="entry name" value="SLBB_2"/>
    <property type="match status" value="1"/>
</dbReference>
<evidence type="ECO:0000313" key="20">
    <source>
        <dbReference type="Proteomes" id="UP000198901"/>
    </source>
</evidence>
<dbReference type="OrthoDB" id="9808948at2"/>
<evidence type="ECO:0000259" key="16">
    <source>
        <dbReference type="Pfam" id="PF02563"/>
    </source>
</evidence>
<keyword evidence="10" id="KW-0626">Porin</keyword>
<dbReference type="RefSeq" id="WP_093201008.1">
    <property type="nucleotide sequence ID" value="NZ_FNGS01000003.1"/>
</dbReference>
<dbReference type="InterPro" id="IPR049712">
    <property type="entry name" value="Poly_export"/>
</dbReference>
<dbReference type="GO" id="GO:0015159">
    <property type="term" value="F:polysaccharide transmembrane transporter activity"/>
    <property type="evidence" value="ECO:0007669"/>
    <property type="project" value="InterPro"/>
</dbReference>
<dbReference type="AlphaFoldDB" id="A0A1G9NCC9"/>
<evidence type="ECO:0000259" key="18">
    <source>
        <dbReference type="Pfam" id="PF22461"/>
    </source>
</evidence>
<keyword evidence="4" id="KW-1134">Transmembrane beta strand</keyword>
<evidence type="ECO:0000256" key="10">
    <source>
        <dbReference type="ARBA" id="ARBA00023114"/>
    </source>
</evidence>
<name>A0A1G9NCC9_9BACT</name>
<comment type="similarity">
    <text evidence="2">Belongs to the BexD/CtrA/VexA family.</text>
</comment>
<feature type="domain" description="Soluble ligand binding" evidence="17">
    <location>
        <begin position="234"/>
        <end position="280"/>
    </location>
</feature>
<keyword evidence="8" id="KW-0625">Polysaccharide transport</keyword>
<dbReference type="Pfam" id="PF02563">
    <property type="entry name" value="Poly_export"/>
    <property type="match status" value="1"/>
</dbReference>
<evidence type="ECO:0000256" key="4">
    <source>
        <dbReference type="ARBA" id="ARBA00022452"/>
    </source>
</evidence>
<evidence type="ECO:0000313" key="19">
    <source>
        <dbReference type="EMBL" id="SDL84142.1"/>
    </source>
</evidence>
<dbReference type="Proteomes" id="UP000198901">
    <property type="component" value="Unassembled WGS sequence"/>
</dbReference>
<keyword evidence="15" id="KW-1133">Transmembrane helix</keyword>
<dbReference type="InterPro" id="IPR003715">
    <property type="entry name" value="Poly_export_N"/>
</dbReference>
<evidence type="ECO:0000256" key="6">
    <source>
        <dbReference type="ARBA" id="ARBA00022692"/>
    </source>
</evidence>
<dbReference type="PANTHER" id="PTHR33619">
    <property type="entry name" value="POLYSACCHARIDE EXPORT PROTEIN GFCE-RELATED"/>
    <property type="match status" value="1"/>
</dbReference>
<evidence type="ECO:0000256" key="13">
    <source>
        <dbReference type="ARBA" id="ARBA00023237"/>
    </source>
</evidence>
<keyword evidence="12" id="KW-0564">Palmitate</keyword>
<dbReference type="PANTHER" id="PTHR33619:SF3">
    <property type="entry name" value="POLYSACCHARIDE EXPORT PROTEIN GFCE-RELATED"/>
    <property type="match status" value="1"/>
</dbReference>
<proteinExistence type="inferred from homology"/>
<feature type="domain" description="Polysaccharide export protein N-terminal" evidence="16">
    <location>
        <begin position="152"/>
        <end position="225"/>
    </location>
</feature>
<dbReference type="GO" id="GO:0046930">
    <property type="term" value="C:pore complex"/>
    <property type="evidence" value="ECO:0007669"/>
    <property type="project" value="UniProtKB-KW"/>
</dbReference>
<evidence type="ECO:0000256" key="12">
    <source>
        <dbReference type="ARBA" id="ARBA00023139"/>
    </source>
</evidence>
<dbReference type="EMBL" id="FNGS01000003">
    <property type="protein sequence ID" value="SDL84142.1"/>
    <property type="molecule type" value="Genomic_DNA"/>
</dbReference>
<feature type="domain" description="SLBB" evidence="18">
    <location>
        <begin position="590"/>
        <end position="668"/>
    </location>
</feature>
<dbReference type="Gene3D" id="3.10.560.10">
    <property type="entry name" value="Outer membrane lipoprotein wza domain like"/>
    <property type="match status" value="6"/>
</dbReference>
<evidence type="ECO:0000256" key="2">
    <source>
        <dbReference type="ARBA" id="ARBA00009450"/>
    </source>
</evidence>
<sequence>MLRIFSHLVTFLFLISYIAVGQVPAKVEQLSDDQIQEFLQKAQSSGLSEAQIEQMALQRGYTPSDIAKMRDRIAKIKSGQVKKESSLSEETETSRFQAEEVAKKATVTLTQTPSKKIASDSVVAVGLEKQVYGSAFFREAGISFEPNLRIATPKNYILGPEDEINVEVFGSSVQTYRLKVSPEGAVKLENSGPILVTGLTIEEARNKIAGRLRQLYSMPGVGIQVTLGNIRTIRVTITGEVVRPGSYSISSLATVFNAIYQSGGPNANGTFRSIQLRRDNKIIRTIDLYDFLLNGDEKDNIGLRDQDVLVFPDYAARVELRGEVRRPMIFEIKPGETLKDVFRFAGGFTDQAYSANISVRRNTSRELKVVNVDQAGFSNFALQNGDKISVGTILNRYENRVEISGAVFRPGEFALDESVRTVKQLVEKADGVRGDAFLGRAFIRREKENLDTENISFDLGKLLRGEIADIPLKRQDIVTIKSINELREAYTVSIGGAINNGGAFEYAENMSIGDLIVLAGGFKEGAVSSRIEVSRRIKTDTATTADAANVQVFVLNLDKSLKINTEDASFRLQPFDAVFVRSSPLYEVQKVVVIQGEVNFPGSYSIRTRDERVSDLIERAGGLKLRAYLKAARFFRKGELVAVDLNRITEHPESIDNLRLEDRDTLIIPQKDELVRITGAVLNPATVNYGTSSVGDYVSQSGGFTSEAIRKRVYVTYANGKIASTRKILFFRSYPHVEPGAVITVPAVDETKRRKMEPTERIAIFSLIGSLVIATGSILAAILRNN</sequence>
<feature type="transmembrane region" description="Helical" evidence="15">
    <location>
        <begin position="762"/>
        <end position="783"/>
    </location>
</feature>
<feature type="domain" description="Soluble ligand binding" evidence="17">
    <location>
        <begin position="492"/>
        <end position="538"/>
    </location>
</feature>
<evidence type="ECO:0000256" key="1">
    <source>
        <dbReference type="ARBA" id="ARBA00004571"/>
    </source>
</evidence>
<evidence type="ECO:0000256" key="7">
    <source>
        <dbReference type="ARBA" id="ARBA00022729"/>
    </source>
</evidence>
<keyword evidence="7" id="KW-0732">Signal</keyword>
<evidence type="ECO:0000256" key="14">
    <source>
        <dbReference type="ARBA" id="ARBA00023288"/>
    </source>
</evidence>
<evidence type="ECO:0000256" key="9">
    <source>
        <dbReference type="ARBA" id="ARBA00023065"/>
    </source>
</evidence>
<keyword evidence="14" id="KW-0449">Lipoprotein</keyword>
<keyword evidence="9" id="KW-0406">Ion transport</keyword>
<comment type="subcellular location">
    <subcellularLocation>
        <location evidence="1">Cell outer membrane</location>
        <topology evidence="1">Multi-pass membrane protein</topology>
    </subcellularLocation>
</comment>
<dbReference type="GO" id="GO:0009279">
    <property type="term" value="C:cell outer membrane"/>
    <property type="evidence" value="ECO:0007669"/>
    <property type="project" value="UniProtKB-SubCell"/>
</dbReference>
<dbReference type="GO" id="GO:0015288">
    <property type="term" value="F:porin activity"/>
    <property type="evidence" value="ECO:0007669"/>
    <property type="project" value="UniProtKB-KW"/>
</dbReference>
<keyword evidence="6 15" id="KW-0812">Transmembrane</keyword>
<dbReference type="Gene3D" id="3.30.1950.10">
    <property type="entry name" value="wza like domain"/>
    <property type="match status" value="1"/>
</dbReference>
<keyword evidence="20" id="KW-1185">Reference proteome</keyword>
<accession>A0A1G9NCC9</accession>
<keyword evidence="5" id="KW-0762">Sugar transport</keyword>
<dbReference type="Pfam" id="PF10531">
    <property type="entry name" value="SLBB"/>
    <property type="match status" value="4"/>
</dbReference>
<feature type="domain" description="Soluble ligand binding" evidence="17">
    <location>
        <begin position="675"/>
        <end position="721"/>
    </location>
</feature>
<evidence type="ECO:0000256" key="8">
    <source>
        <dbReference type="ARBA" id="ARBA00023047"/>
    </source>
</evidence>
<dbReference type="STRING" id="563176.SAMN04488090_1951"/>
<reference evidence="19 20" key="1">
    <citation type="submission" date="2016-10" db="EMBL/GenBank/DDBJ databases">
        <authorList>
            <person name="de Groot N.N."/>
        </authorList>
    </citation>
    <scope>NUCLEOTIDE SEQUENCE [LARGE SCALE GENOMIC DNA]</scope>
    <source>
        <strain evidence="19 20">DSM 21668</strain>
    </source>
</reference>
<dbReference type="InterPro" id="IPR019554">
    <property type="entry name" value="Soluble_ligand-bd"/>
</dbReference>
<gene>
    <name evidence="19" type="ORF">SAMN04488090_1951</name>
</gene>
<evidence type="ECO:0000259" key="17">
    <source>
        <dbReference type="Pfam" id="PF10531"/>
    </source>
</evidence>
<evidence type="ECO:0000256" key="11">
    <source>
        <dbReference type="ARBA" id="ARBA00023136"/>
    </source>
</evidence>
<organism evidence="19 20">
    <name type="scientific">Siphonobacter aquaeclarae</name>
    <dbReference type="NCBI Taxonomy" id="563176"/>
    <lineage>
        <taxon>Bacteria</taxon>
        <taxon>Pseudomonadati</taxon>
        <taxon>Bacteroidota</taxon>
        <taxon>Cytophagia</taxon>
        <taxon>Cytophagales</taxon>
        <taxon>Cytophagaceae</taxon>
        <taxon>Siphonobacter</taxon>
    </lineage>
</organism>
<dbReference type="GO" id="GO:0006811">
    <property type="term" value="P:monoatomic ion transport"/>
    <property type="evidence" value="ECO:0007669"/>
    <property type="project" value="UniProtKB-KW"/>
</dbReference>
<feature type="domain" description="Soluble ligand binding" evidence="17">
    <location>
        <begin position="318"/>
        <end position="361"/>
    </location>
</feature>
<evidence type="ECO:0000256" key="5">
    <source>
        <dbReference type="ARBA" id="ARBA00022597"/>
    </source>
</evidence>
<evidence type="ECO:0000256" key="3">
    <source>
        <dbReference type="ARBA" id="ARBA00022448"/>
    </source>
</evidence>
<dbReference type="InterPro" id="IPR054765">
    <property type="entry name" value="SLBB_dom"/>
</dbReference>
<keyword evidence="3" id="KW-0813">Transport</keyword>
<keyword evidence="13" id="KW-0998">Cell outer membrane</keyword>
<protein>
    <submittedName>
        <fullName evidence="19">Protein involved in polysaccharide export, contains SLBB domain of the beta-grasp fold</fullName>
    </submittedName>
</protein>
<keyword evidence="11 15" id="KW-0472">Membrane</keyword>